<gene>
    <name evidence="2" type="ORF">U0070_022277</name>
</gene>
<proteinExistence type="predicted"/>
<dbReference type="EMBL" id="JBBHLL010000539">
    <property type="protein sequence ID" value="KAK7800705.1"/>
    <property type="molecule type" value="Genomic_DNA"/>
</dbReference>
<evidence type="ECO:0000313" key="2">
    <source>
        <dbReference type="EMBL" id="KAK7800705.1"/>
    </source>
</evidence>
<comment type="caution">
    <text evidence="2">The sequence shown here is derived from an EMBL/GenBank/DDBJ whole genome shotgun (WGS) entry which is preliminary data.</text>
</comment>
<protein>
    <submittedName>
        <fullName evidence="2">Uncharacterized protein</fullName>
    </submittedName>
</protein>
<evidence type="ECO:0000313" key="3">
    <source>
        <dbReference type="Proteomes" id="UP001488838"/>
    </source>
</evidence>
<feature type="region of interest" description="Disordered" evidence="1">
    <location>
        <begin position="1"/>
        <end position="23"/>
    </location>
</feature>
<sequence length="73" mass="8107">MEPGRGGGQTGLPGRASLPGALRRPMERQLYWRDDAFTSGDAPRRPSLVMRNSKERAQLQIESLRNLSSSLLL</sequence>
<name>A0AAW0HGV1_MYOGA</name>
<evidence type="ECO:0000256" key="1">
    <source>
        <dbReference type="SAM" id="MobiDB-lite"/>
    </source>
</evidence>
<accession>A0AAW0HGV1</accession>
<feature type="compositionally biased region" description="Gly residues" evidence="1">
    <location>
        <begin position="1"/>
        <end position="11"/>
    </location>
</feature>
<organism evidence="2 3">
    <name type="scientific">Myodes glareolus</name>
    <name type="common">Bank vole</name>
    <name type="synonym">Clethrionomys glareolus</name>
    <dbReference type="NCBI Taxonomy" id="447135"/>
    <lineage>
        <taxon>Eukaryota</taxon>
        <taxon>Metazoa</taxon>
        <taxon>Chordata</taxon>
        <taxon>Craniata</taxon>
        <taxon>Vertebrata</taxon>
        <taxon>Euteleostomi</taxon>
        <taxon>Mammalia</taxon>
        <taxon>Eutheria</taxon>
        <taxon>Euarchontoglires</taxon>
        <taxon>Glires</taxon>
        <taxon>Rodentia</taxon>
        <taxon>Myomorpha</taxon>
        <taxon>Muroidea</taxon>
        <taxon>Cricetidae</taxon>
        <taxon>Arvicolinae</taxon>
        <taxon>Myodes</taxon>
    </lineage>
</organism>
<dbReference type="Proteomes" id="UP001488838">
    <property type="component" value="Unassembled WGS sequence"/>
</dbReference>
<dbReference type="AlphaFoldDB" id="A0AAW0HGV1"/>
<reference evidence="2 3" key="1">
    <citation type="journal article" date="2023" name="bioRxiv">
        <title>Conserved and derived expression patterns and positive selection on dental genes reveal complex evolutionary context of ever-growing rodent molars.</title>
        <authorList>
            <person name="Calamari Z.T."/>
            <person name="Song A."/>
            <person name="Cohen E."/>
            <person name="Akter M."/>
            <person name="Roy R.D."/>
            <person name="Hallikas O."/>
            <person name="Christensen M.M."/>
            <person name="Li P."/>
            <person name="Marangoni P."/>
            <person name="Jernvall J."/>
            <person name="Klein O.D."/>
        </authorList>
    </citation>
    <scope>NUCLEOTIDE SEQUENCE [LARGE SCALE GENOMIC DNA]</scope>
    <source>
        <strain evidence="2">V071</strain>
    </source>
</reference>
<keyword evidence="3" id="KW-1185">Reference proteome</keyword>